<keyword evidence="1" id="KW-0805">Transcription regulation</keyword>
<dbReference type="Gene3D" id="1.10.10.10">
    <property type="entry name" value="Winged helix-like DNA-binding domain superfamily/Winged helix DNA-binding domain"/>
    <property type="match status" value="1"/>
</dbReference>
<feature type="region of interest" description="Disordered" evidence="4">
    <location>
        <begin position="44"/>
        <end position="70"/>
    </location>
</feature>
<feature type="domain" description="HTH luxR-type" evidence="5">
    <location>
        <begin position="68"/>
        <end position="130"/>
    </location>
</feature>
<dbReference type="SMART" id="SM00421">
    <property type="entry name" value="HTH_LUXR"/>
    <property type="match status" value="1"/>
</dbReference>
<comment type="caution">
    <text evidence="6">The sequence shown here is derived from an EMBL/GenBank/DDBJ whole genome shotgun (WGS) entry which is preliminary data.</text>
</comment>
<dbReference type="AlphaFoldDB" id="A0A3A8NV99"/>
<dbReference type="InterPro" id="IPR016032">
    <property type="entry name" value="Sig_transdc_resp-reg_C-effctor"/>
</dbReference>
<evidence type="ECO:0000256" key="1">
    <source>
        <dbReference type="ARBA" id="ARBA00023015"/>
    </source>
</evidence>
<dbReference type="GO" id="GO:0003677">
    <property type="term" value="F:DNA binding"/>
    <property type="evidence" value="ECO:0007669"/>
    <property type="project" value="UniProtKB-KW"/>
</dbReference>
<dbReference type="RefSeq" id="WP_120623327.1">
    <property type="nucleotide sequence ID" value="NZ_RAWG01000002.1"/>
</dbReference>
<dbReference type="OrthoDB" id="9803630at2"/>
<evidence type="ECO:0000256" key="2">
    <source>
        <dbReference type="ARBA" id="ARBA00023125"/>
    </source>
</evidence>
<accession>A0A3A8NV99</accession>
<protein>
    <submittedName>
        <fullName evidence="6">LuxR family transcriptional regulator</fullName>
    </submittedName>
</protein>
<dbReference type="SUPFAM" id="SSF46894">
    <property type="entry name" value="C-terminal effector domain of the bipartite response regulators"/>
    <property type="match status" value="1"/>
</dbReference>
<reference evidence="7" key="1">
    <citation type="submission" date="2018-09" db="EMBL/GenBank/DDBJ databases">
        <authorList>
            <person name="Livingstone P.G."/>
            <person name="Whitworth D.E."/>
        </authorList>
    </citation>
    <scope>NUCLEOTIDE SEQUENCE [LARGE SCALE GENOMIC DNA]</scope>
    <source>
        <strain evidence="7">CA040B</strain>
    </source>
</reference>
<gene>
    <name evidence="6" type="ORF">D7X12_00705</name>
</gene>
<keyword evidence="7" id="KW-1185">Reference proteome</keyword>
<organism evidence="6 7">
    <name type="scientific">Corallococcus sicarius</name>
    <dbReference type="NCBI Taxonomy" id="2316726"/>
    <lineage>
        <taxon>Bacteria</taxon>
        <taxon>Pseudomonadati</taxon>
        <taxon>Myxococcota</taxon>
        <taxon>Myxococcia</taxon>
        <taxon>Myxococcales</taxon>
        <taxon>Cystobacterineae</taxon>
        <taxon>Myxococcaceae</taxon>
        <taxon>Corallococcus</taxon>
    </lineage>
</organism>
<dbReference type="EMBL" id="RAWG01000002">
    <property type="protein sequence ID" value="RKH48307.1"/>
    <property type="molecule type" value="Genomic_DNA"/>
</dbReference>
<dbReference type="GO" id="GO:0006355">
    <property type="term" value="P:regulation of DNA-templated transcription"/>
    <property type="evidence" value="ECO:0007669"/>
    <property type="project" value="InterPro"/>
</dbReference>
<proteinExistence type="predicted"/>
<keyword evidence="3" id="KW-0804">Transcription</keyword>
<name>A0A3A8NV99_9BACT</name>
<evidence type="ECO:0000313" key="6">
    <source>
        <dbReference type="EMBL" id="RKH48307.1"/>
    </source>
</evidence>
<dbReference type="Pfam" id="PF00196">
    <property type="entry name" value="GerE"/>
    <property type="match status" value="1"/>
</dbReference>
<dbReference type="PROSITE" id="PS50043">
    <property type="entry name" value="HTH_LUXR_2"/>
    <property type="match status" value="1"/>
</dbReference>
<dbReference type="PANTHER" id="PTHR44688">
    <property type="entry name" value="DNA-BINDING TRANSCRIPTIONAL ACTIVATOR DEVR_DOSR"/>
    <property type="match status" value="1"/>
</dbReference>
<dbReference type="PRINTS" id="PR00038">
    <property type="entry name" value="HTHLUXR"/>
</dbReference>
<dbReference type="InterPro" id="IPR000792">
    <property type="entry name" value="Tscrpt_reg_LuxR_C"/>
</dbReference>
<sequence>MRTHLQPGSHVLLVIPEPGDAAVPEARNPLLAGEFIIDGQRYHLVPASSPEPPEPAEPPEQGPAPAPATSDLRLLTARERQVVSCVCAGLGNKQIAAKLNISTWTVAAHLRRIFVKLGVDTRAAMVSRCYGAPLP</sequence>
<dbReference type="Proteomes" id="UP000273405">
    <property type="component" value="Unassembled WGS sequence"/>
</dbReference>
<dbReference type="CDD" id="cd06170">
    <property type="entry name" value="LuxR_C_like"/>
    <property type="match status" value="1"/>
</dbReference>
<evidence type="ECO:0000256" key="4">
    <source>
        <dbReference type="SAM" id="MobiDB-lite"/>
    </source>
</evidence>
<evidence type="ECO:0000256" key="3">
    <source>
        <dbReference type="ARBA" id="ARBA00023163"/>
    </source>
</evidence>
<feature type="compositionally biased region" description="Pro residues" evidence="4">
    <location>
        <begin position="49"/>
        <end position="66"/>
    </location>
</feature>
<evidence type="ECO:0000259" key="5">
    <source>
        <dbReference type="PROSITE" id="PS50043"/>
    </source>
</evidence>
<dbReference type="PROSITE" id="PS00622">
    <property type="entry name" value="HTH_LUXR_1"/>
    <property type="match status" value="1"/>
</dbReference>
<keyword evidence="2" id="KW-0238">DNA-binding</keyword>
<dbReference type="PANTHER" id="PTHR44688:SF16">
    <property type="entry name" value="DNA-BINDING TRANSCRIPTIONAL ACTIVATOR DEVR_DOSR"/>
    <property type="match status" value="1"/>
</dbReference>
<dbReference type="InterPro" id="IPR036388">
    <property type="entry name" value="WH-like_DNA-bd_sf"/>
</dbReference>
<evidence type="ECO:0000313" key="7">
    <source>
        <dbReference type="Proteomes" id="UP000273405"/>
    </source>
</evidence>